<evidence type="ECO:0000256" key="1">
    <source>
        <dbReference type="ARBA" id="ARBA00001966"/>
    </source>
</evidence>
<dbReference type="InterPro" id="IPR017900">
    <property type="entry name" value="4Fe4S_Fe_S_CS"/>
</dbReference>
<keyword evidence="11" id="KW-0411">Iron-sulfur</keyword>
<reference evidence="19 20" key="1">
    <citation type="submission" date="2016-11" db="EMBL/GenBank/DDBJ databases">
        <authorList>
            <person name="Jaros S."/>
            <person name="Januszkiewicz K."/>
            <person name="Wedrychowicz H."/>
        </authorList>
    </citation>
    <scope>NUCLEOTIDE SEQUENCE [LARGE SCALE GENOMIC DNA]</scope>
    <source>
        <strain evidence="19 20">DSM 9705</strain>
    </source>
</reference>
<gene>
    <name evidence="19" type="ORF">SAMN02745124_00773</name>
</gene>
<keyword evidence="7" id="KW-0677">Repeat</keyword>
<evidence type="ECO:0000256" key="4">
    <source>
        <dbReference type="ARBA" id="ARBA00022485"/>
    </source>
</evidence>
<dbReference type="PANTHER" id="PTHR43105:SF14">
    <property type="entry name" value="FORMATE DEHYDROGENASE H"/>
    <property type="match status" value="1"/>
</dbReference>
<dbReference type="InterPro" id="IPR006963">
    <property type="entry name" value="Mopterin_OxRdtase_4Fe-4S_dom"/>
</dbReference>
<evidence type="ECO:0000259" key="15">
    <source>
        <dbReference type="PROSITE" id="PS51085"/>
    </source>
</evidence>
<keyword evidence="9" id="KW-0560">Oxidoreductase</keyword>
<dbReference type="STRING" id="1121409.SAMN02745124_00773"/>
<evidence type="ECO:0000256" key="11">
    <source>
        <dbReference type="ARBA" id="ARBA00023014"/>
    </source>
</evidence>
<dbReference type="GO" id="GO:0051539">
    <property type="term" value="F:4 iron, 4 sulfur cluster binding"/>
    <property type="evidence" value="ECO:0007669"/>
    <property type="project" value="UniProtKB-KW"/>
</dbReference>
<dbReference type="Pfam" id="PF13510">
    <property type="entry name" value="Fer2_4"/>
    <property type="match status" value="1"/>
</dbReference>
<dbReference type="Proteomes" id="UP000184139">
    <property type="component" value="Unassembled WGS sequence"/>
</dbReference>
<evidence type="ECO:0000256" key="14">
    <source>
        <dbReference type="ARBA" id="ARBA00034078"/>
    </source>
</evidence>
<dbReference type="Gene3D" id="3.10.20.740">
    <property type="match status" value="1"/>
</dbReference>
<keyword evidence="10" id="KW-0408">Iron</keyword>
<evidence type="ECO:0000256" key="6">
    <source>
        <dbReference type="ARBA" id="ARBA00022723"/>
    </source>
</evidence>
<dbReference type="InterPro" id="IPR006656">
    <property type="entry name" value="Mopterin_OxRdtase"/>
</dbReference>
<evidence type="ECO:0000256" key="10">
    <source>
        <dbReference type="ARBA" id="ARBA00023004"/>
    </source>
</evidence>
<dbReference type="SUPFAM" id="SSF53706">
    <property type="entry name" value="Formate dehydrogenase/DMSO reductase, domains 1-3"/>
    <property type="match status" value="1"/>
</dbReference>
<dbReference type="SUPFAM" id="SSF54292">
    <property type="entry name" value="2Fe-2S ferredoxin-like"/>
    <property type="match status" value="1"/>
</dbReference>
<dbReference type="InterPro" id="IPR017896">
    <property type="entry name" value="4Fe4S_Fe-S-bd"/>
</dbReference>
<dbReference type="FunFam" id="3.10.20.740:FF:000004">
    <property type="entry name" value="NADH-quinone oxidoreductase"/>
    <property type="match status" value="1"/>
</dbReference>
<feature type="domain" description="4Fe-4S His(Cys)3-ligated-type" evidence="18">
    <location>
        <begin position="78"/>
        <end position="117"/>
    </location>
</feature>
<comment type="subcellular location">
    <subcellularLocation>
        <location evidence="2">Membrane</location>
    </subcellularLocation>
</comment>
<comment type="cofactor">
    <cofactor evidence="1">
        <name>[4Fe-4S] cluster</name>
        <dbReference type="ChEBI" id="CHEBI:49883"/>
    </cofactor>
</comment>
<dbReference type="EMBL" id="FQXS01000003">
    <property type="protein sequence ID" value="SHH51253.1"/>
    <property type="molecule type" value="Genomic_DNA"/>
</dbReference>
<dbReference type="PROSITE" id="PS51379">
    <property type="entry name" value="4FE4S_FER_2"/>
    <property type="match status" value="2"/>
</dbReference>
<dbReference type="GO" id="GO:0022904">
    <property type="term" value="P:respiratory electron transport chain"/>
    <property type="evidence" value="ECO:0007669"/>
    <property type="project" value="TreeGrafter"/>
</dbReference>
<dbReference type="CDD" id="cd00207">
    <property type="entry name" value="fer2"/>
    <property type="match status" value="1"/>
</dbReference>
<dbReference type="Gene3D" id="3.30.70.20">
    <property type="match status" value="1"/>
</dbReference>
<dbReference type="AlphaFoldDB" id="A0A1M5TLI8"/>
<dbReference type="GO" id="GO:0016020">
    <property type="term" value="C:membrane"/>
    <property type="evidence" value="ECO:0007669"/>
    <property type="project" value="UniProtKB-SubCell"/>
</dbReference>
<dbReference type="PANTHER" id="PTHR43105">
    <property type="entry name" value="RESPIRATORY NITRATE REDUCTASE"/>
    <property type="match status" value="1"/>
</dbReference>
<evidence type="ECO:0000259" key="18">
    <source>
        <dbReference type="PROSITE" id="PS51839"/>
    </source>
</evidence>
<keyword evidence="12" id="KW-0520">NAD</keyword>
<keyword evidence="13" id="KW-0472">Membrane</keyword>
<accession>A0A1M5TLI8</accession>
<dbReference type="InterPro" id="IPR019574">
    <property type="entry name" value="NADH_UbQ_OxRdtase_Gsu_4Fe4S-bd"/>
</dbReference>
<dbReference type="SUPFAM" id="SSF54862">
    <property type="entry name" value="4Fe-4S ferredoxins"/>
    <property type="match status" value="1"/>
</dbReference>
<dbReference type="Gene3D" id="3.40.50.740">
    <property type="match status" value="1"/>
</dbReference>
<keyword evidence="8" id="KW-1278">Translocase</keyword>
<evidence type="ECO:0000256" key="8">
    <source>
        <dbReference type="ARBA" id="ARBA00022967"/>
    </source>
</evidence>
<dbReference type="GO" id="GO:0046872">
    <property type="term" value="F:metal ion binding"/>
    <property type="evidence" value="ECO:0007669"/>
    <property type="project" value="UniProtKB-KW"/>
</dbReference>
<dbReference type="Pfam" id="PF10588">
    <property type="entry name" value="NADH-G_4Fe-4S_3"/>
    <property type="match status" value="1"/>
</dbReference>
<feature type="domain" description="4Fe-4S Mo/W bis-MGD-type" evidence="17">
    <location>
        <begin position="215"/>
        <end position="270"/>
    </location>
</feature>
<keyword evidence="6" id="KW-0479">Metal-binding</keyword>
<evidence type="ECO:0000256" key="3">
    <source>
        <dbReference type="ARBA" id="ARBA00005404"/>
    </source>
</evidence>
<evidence type="ECO:0000256" key="2">
    <source>
        <dbReference type="ARBA" id="ARBA00004370"/>
    </source>
</evidence>
<evidence type="ECO:0000259" key="16">
    <source>
        <dbReference type="PROSITE" id="PS51379"/>
    </source>
</evidence>
<dbReference type="PROSITE" id="PS51839">
    <property type="entry name" value="4FE4S_HC3"/>
    <property type="match status" value="1"/>
</dbReference>
<protein>
    <submittedName>
        <fullName evidence="19">4Fe-4S dicluster domain-containing protein</fullName>
    </submittedName>
</protein>
<dbReference type="FunFam" id="3.30.70.20:FF:000035">
    <property type="entry name" value="Iron hydrogenase 1"/>
    <property type="match status" value="1"/>
</dbReference>
<dbReference type="InterPro" id="IPR036010">
    <property type="entry name" value="2Fe-2S_ferredoxin-like_sf"/>
</dbReference>
<dbReference type="Pfam" id="PF22117">
    <property type="entry name" value="Fer4_Nqo3"/>
    <property type="match status" value="1"/>
</dbReference>
<comment type="cofactor">
    <cofactor evidence="14">
        <name>[2Fe-2S] cluster</name>
        <dbReference type="ChEBI" id="CHEBI:190135"/>
    </cofactor>
</comment>
<name>A0A1M5TLI8_9BACT</name>
<dbReference type="InterPro" id="IPR001041">
    <property type="entry name" value="2Fe-2S_ferredoxin-type"/>
</dbReference>
<keyword evidence="20" id="KW-1185">Reference proteome</keyword>
<keyword evidence="5" id="KW-0001">2Fe-2S</keyword>
<dbReference type="PROSITE" id="PS51085">
    <property type="entry name" value="2FE2S_FER_2"/>
    <property type="match status" value="1"/>
</dbReference>
<dbReference type="PROSITE" id="PS51669">
    <property type="entry name" value="4FE4S_MOW_BIS_MGD"/>
    <property type="match status" value="1"/>
</dbReference>
<dbReference type="InterPro" id="IPR054351">
    <property type="entry name" value="NADH_UbQ_OxRdtase_ferredoxin"/>
</dbReference>
<comment type="similarity">
    <text evidence="3">Belongs to the complex I 75 kDa subunit family.</text>
</comment>
<proteinExistence type="inferred from homology"/>
<evidence type="ECO:0000256" key="13">
    <source>
        <dbReference type="ARBA" id="ARBA00023136"/>
    </source>
</evidence>
<dbReference type="Gene3D" id="2.20.25.90">
    <property type="entry name" value="ADC-like domains"/>
    <property type="match status" value="1"/>
</dbReference>
<feature type="domain" description="4Fe-4S ferredoxin-type" evidence="16">
    <location>
        <begin position="176"/>
        <end position="206"/>
    </location>
</feature>
<sequence length="348" mass="38424">MISLTIDNQPVEVEAGATVLEAARKLRIDIPTLCHDSRLKPHGACRLCIVEIAGMPKPVTSCTTPATEKMVVTTQSAHLNRLRKTTVELLLSDHPNDCMICIGSGDCKLQELAYRFNLRGSRFRGKMRAHDRIDENPFVQRDQNKCVLCGLCVRVCEEIQGVGAIGYANRGFESKITPPFEKELSCEFCGQCIAVCPTGALSGKLWVGYPRQQGLEKTETTCSYCGCGCNLTLHTYGKSIAKVTSRQDNHNRGWLCVKGRFGYEFVTSNERLTTPLIRRQKGGSLEPASWEEALDLVASRLLDIKSKHGPDAVGGLASARCTNEEGYLFQKMFRAGIGTNNVDHCARY</sequence>
<keyword evidence="4" id="KW-0004">4Fe-4S</keyword>
<organism evidence="19 20">
    <name type="scientific">Desulfofustis glycolicus DSM 9705</name>
    <dbReference type="NCBI Taxonomy" id="1121409"/>
    <lineage>
        <taxon>Bacteria</taxon>
        <taxon>Pseudomonadati</taxon>
        <taxon>Thermodesulfobacteriota</taxon>
        <taxon>Desulfobulbia</taxon>
        <taxon>Desulfobulbales</taxon>
        <taxon>Desulfocapsaceae</taxon>
        <taxon>Desulfofustis</taxon>
    </lineage>
</organism>
<dbReference type="GO" id="GO:0051537">
    <property type="term" value="F:2 iron, 2 sulfur cluster binding"/>
    <property type="evidence" value="ECO:0007669"/>
    <property type="project" value="UniProtKB-KW"/>
</dbReference>
<evidence type="ECO:0000259" key="17">
    <source>
        <dbReference type="PROSITE" id="PS51669"/>
    </source>
</evidence>
<dbReference type="SMART" id="SM00929">
    <property type="entry name" value="NADH-G_4Fe-4S_3"/>
    <property type="match status" value="1"/>
</dbReference>
<feature type="domain" description="2Fe-2S ferredoxin-type" evidence="15">
    <location>
        <begin position="1"/>
        <end position="78"/>
    </location>
</feature>
<dbReference type="InterPro" id="IPR050123">
    <property type="entry name" value="Prok_molybdopt-oxidoreductase"/>
</dbReference>
<evidence type="ECO:0000313" key="20">
    <source>
        <dbReference type="Proteomes" id="UP000184139"/>
    </source>
</evidence>
<dbReference type="SMART" id="SM00926">
    <property type="entry name" value="Molybdop_Fe4S4"/>
    <property type="match status" value="1"/>
</dbReference>
<dbReference type="PROSITE" id="PS00198">
    <property type="entry name" value="4FE4S_FER_1"/>
    <property type="match status" value="2"/>
</dbReference>
<evidence type="ECO:0000313" key="19">
    <source>
        <dbReference type="EMBL" id="SHH51253.1"/>
    </source>
</evidence>
<feature type="domain" description="4Fe-4S ferredoxin-type" evidence="16">
    <location>
        <begin position="137"/>
        <end position="167"/>
    </location>
</feature>
<evidence type="ECO:0000256" key="9">
    <source>
        <dbReference type="ARBA" id="ARBA00023002"/>
    </source>
</evidence>
<dbReference type="Pfam" id="PF04879">
    <property type="entry name" value="Molybdop_Fe4S4"/>
    <property type="match status" value="1"/>
</dbReference>
<dbReference type="Pfam" id="PF00384">
    <property type="entry name" value="Molybdopterin"/>
    <property type="match status" value="1"/>
</dbReference>
<evidence type="ECO:0000256" key="12">
    <source>
        <dbReference type="ARBA" id="ARBA00023027"/>
    </source>
</evidence>
<evidence type="ECO:0000256" key="7">
    <source>
        <dbReference type="ARBA" id="ARBA00022737"/>
    </source>
</evidence>
<dbReference type="GO" id="GO:0003954">
    <property type="term" value="F:NADH dehydrogenase activity"/>
    <property type="evidence" value="ECO:0007669"/>
    <property type="project" value="TreeGrafter"/>
</dbReference>
<evidence type="ECO:0000256" key="5">
    <source>
        <dbReference type="ARBA" id="ARBA00022714"/>
    </source>
</evidence>